<keyword evidence="2" id="KW-0813">Transport</keyword>
<sequence length="1069" mass="117930">MKQSFKLFLTVTAGILVSLAMTAQVTTSGLSGHVSDESGEPLIGAAVIAVHIPSGTQYSAVANPEGRYVISGMRPGGPYSVQISYLGMASLDFKDVTLKLGEPYELNAVMTVSNELDAVVVVSEVSFNSAKTGAGASFSRRAVDMTPTIDRSVYDVVKYTPEASLNKNGGISFAGTNNRYNSFQIDGAVANDAFGLSSTGTNGGQTGANPISLDAIEEIQVVTAPFDVRQSGFTGGAINAITKSGTNTVRGSFYSYFNNQDFIGTTAGPLEQGETRVKYDTQLSQTYGFTVGAPVVKDRLFIFAGAEYSKTSSPNVYSPENGTYESVELNEEVILPDGTSLGKYFNEDMAEAMIRHYEENYGVQGTGESFSPHQVTDRSLNAMARIDWNISDAHKLMLRYQFMDAYADQYDSGSYEYTFNNSSYRQSNRTNTLVAELNSRITDEVSNEFRATAVFVRDSRSVAYSGANIYIADNITLNLGTDYSSGANAMHSDTYTITDNVSIFKGNHTVTAGTHNEIFCFYNVFLQGAYGSYGFTSINDFFNNKINQYGYRYADPSLTGGDTRWGATAWAAQFGLYVQDEWKPARNFTLTYGLRADMPMLMNRPTENPEFNASDIAVSSGQYVGTVPKVSVLLSPRAGFRWYMDSARKSLLRGGAGLFTGRVPFVWLLNAYNNTGMEAKSVTVNQPDSSFPLTSDPYKDIIQSGTASAGGRATINTLSEDFKYPQVFRVNLGYEHEFGKGWKFTFDGLYSKTFNNVFFQNLALARTGTVYAVSADAANESNVAPYYSLDKTYQAVVALKNTDKGYSYSLSGKIEKSFSFGLDLMAAYTFGHSWSVNDGLSSVALSSWQYNYSVDTNSPELSHSLFDRPHRLMAVISYTTPVYAGGLRTSVSLTYEGGSGQRYSYTMNESADFNGDGRNGNSLLYIPTSTEVTQMSWSDEGDAALFEQFISSDKYLSSHRGQWSERYAGIGKFEHHFDLHIAQDFYFDRKHGRKLQFVVDFLNISNLFNREWGLYYDGAYYRQVLGVSSLTTDSQGNVTPVYSYIEPQKLSLSDFYSRWRCQLGFRLTF</sequence>
<evidence type="ECO:0000259" key="8">
    <source>
        <dbReference type="Pfam" id="PF25183"/>
    </source>
</evidence>
<dbReference type="Gene3D" id="2.60.40.1120">
    <property type="entry name" value="Carboxypeptidase-like, regulatory domain"/>
    <property type="match status" value="1"/>
</dbReference>
<name>A0A9D9IFJ1_9BACT</name>
<dbReference type="InterPro" id="IPR008969">
    <property type="entry name" value="CarboxyPept-like_regulatory"/>
</dbReference>
<dbReference type="InterPro" id="IPR036942">
    <property type="entry name" value="Beta-barrel_TonB_sf"/>
</dbReference>
<dbReference type="Proteomes" id="UP000823603">
    <property type="component" value="Unassembled WGS sequence"/>
</dbReference>
<evidence type="ECO:0000256" key="6">
    <source>
        <dbReference type="ARBA" id="ARBA00023237"/>
    </source>
</evidence>
<dbReference type="InterPro" id="IPR037066">
    <property type="entry name" value="Plug_dom_sf"/>
</dbReference>
<keyword evidence="9" id="KW-0675">Receptor</keyword>
<feature type="domain" description="TonB-dependent transporter Oar-like beta-barrel" evidence="8">
    <location>
        <begin position="241"/>
        <end position="1008"/>
    </location>
</feature>
<dbReference type="Pfam" id="PF25183">
    <property type="entry name" value="OMP_b-brl_4"/>
    <property type="match status" value="1"/>
</dbReference>
<evidence type="ECO:0000256" key="3">
    <source>
        <dbReference type="ARBA" id="ARBA00022452"/>
    </source>
</evidence>
<evidence type="ECO:0000256" key="5">
    <source>
        <dbReference type="ARBA" id="ARBA00023136"/>
    </source>
</evidence>
<keyword evidence="4" id="KW-0812">Transmembrane</keyword>
<dbReference type="Pfam" id="PF13620">
    <property type="entry name" value="CarboxypepD_reg"/>
    <property type="match status" value="1"/>
</dbReference>
<evidence type="ECO:0000256" key="2">
    <source>
        <dbReference type="ARBA" id="ARBA00022448"/>
    </source>
</evidence>
<dbReference type="AlphaFoldDB" id="A0A9D9IFJ1"/>
<organism evidence="9 10">
    <name type="scientific">Candidatus Cryptobacteroides faecavium</name>
    <dbReference type="NCBI Taxonomy" id="2840762"/>
    <lineage>
        <taxon>Bacteria</taxon>
        <taxon>Pseudomonadati</taxon>
        <taxon>Bacteroidota</taxon>
        <taxon>Bacteroidia</taxon>
        <taxon>Bacteroidales</taxon>
        <taxon>Candidatus Cryptobacteroides</taxon>
    </lineage>
</organism>
<gene>
    <name evidence="9" type="ORF">IAB82_02670</name>
</gene>
<dbReference type="InterPro" id="IPR057601">
    <property type="entry name" value="Oar-like_b-barrel"/>
</dbReference>
<proteinExistence type="predicted"/>
<dbReference type="InterPro" id="IPR039426">
    <property type="entry name" value="TonB-dep_rcpt-like"/>
</dbReference>
<keyword evidence="3" id="KW-1134">Transmembrane beta strand</keyword>
<dbReference type="SUPFAM" id="SSF56935">
    <property type="entry name" value="Porins"/>
    <property type="match status" value="1"/>
</dbReference>
<keyword evidence="5" id="KW-0472">Membrane</keyword>
<accession>A0A9D9IFJ1</accession>
<protein>
    <submittedName>
        <fullName evidence="9">TonB-dependent receptor</fullName>
    </submittedName>
</protein>
<reference evidence="9" key="1">
    <citation type="submission" date="2020-10" db="EMBL/GenBank/DDBJ databases">
        <authorList>
            <person name="Gilroy R."/>
        </authorList>
    </citation>
    <scope>NUCLEOTIDE SEQUENCE</scope>
    <source>
        <strain evidence="9">B2-22910</strain>
    </source>
</reference>
<feature type="signal peptide" evidence="7">
    <location>
        <begin position="1"/>
        <end position="23"/>
    </location>
</feature>
<evidence type="ECO:0000313" key="9">
    <source>
        <dbReference type="EMBL" id="MBO8470681.1"/>
    </source>
</evidence>
<dbReference type="EMBL" id="JADIMB010000039">
    <property type="protein sequence ID" value="MBO8470681.1"/>
    <property type="molecule type" value="Genomic_DNA"/>
</dbReference>
<dbReference type="PANTHER" id="PTHR30069">
    <property type="entry name" value="TONB-DEPENDENT OUTER MEMBRANE RECEPTOR"/>
    <property type="match status" value="1"/>
</dbReference>
<comment type="subcellular location">
    <subcellularLocation>
        <location evidence="1">Cell outer membrane</location>
        <topology evidence="1">Multi-pass membrane protein</topology>
    </subcellularLocation>
</comment>
<keyword evidence="6" id="KW-0998">Cell outer membrane</keyword>
<evidence type="ECO:0000256" key="7">
    <source>
        <dbReference type="SAM" id="SignalP"/>
    </source>
</evidence>
<comment type="caution">
    <text evidence="9">The sequence shown here is derived from an EMBL/GenBank/DDBJ whole genome shotgun (WGS) entry which is preliminary data.</text>
</comment>
<dbReference type="GO" id="GO:0009279">
    <property type="term" value="C:cell outer membrane"/>
    <property type="evidence" value="ECO:0007669"/>
    <property type="project" value="UniProtKB-SubCell"/>
</dbReference>
<keyword evidence="7" id="KW-0732">Signal</keyword>
<evidence type="ECO:0000313" key="10">
    <source>
        <dbReference type="Proteomes" id="UP000823603"/>
    </source>
</evidence>
<dbReference type="PANTHER" id="PTHR30069:SF46">
    <property type="entry name" value="OAR PROTEIN"/>
    <property type="match status" value="1"/>
</dbReference>
<feature type="chain" id="PRO_5039008743" evidence="7">
    <location>
        <begin position="24"/>
        <end position="1069"/>
    </location>
</feature>
<dbReference type="Gene3D" id="2.170.130.10">
    <property type="entry name" value="TonB-dependent receptor, plug domain"/>
    <property type="match status" value="1"/>
</dbReference>
<evidence type="ECO:0000256" key="1">
    <source>
        <dbReference type="ARBA" id="ARBA00004571"/>
    </source>
</evidence>
<dbReference type="Gene3D" id="2.40.170.20">
    <property type="entry name" value="TonB-dependent receptor, beta-barrel domain"/>
    <property type="match status" value="1"/>
</dbReference>
<dbReference type="GO" id="GO:0015344">
    <property type="term" value="F:siderophore uptake transmembrane transporter activity"/>
    <property type="evidence" value="ECO:0007669"/>
    <property type="project" value="TreeGrafter"/>
</dbReference>
<evidence type="ECO:0000256" key="4">
    <source>
        <dbReference type="ARBA" id="ARBA00022692"/>
    </source>
</evidence>
<dbReference type="SUPFAM" id="SSF49464">
    <property type="entry name" value="Carboxypeptidase regulatory domain-like"/>
    <property type="match status" value="1"/>
</dbReference>
<reference evidence="9" key="2">
    <citation type="journal article" date="2021" name="PeerJ">
        <title>Extensive microbial diversity within the chicken gut microbiome revealed by metagenomics and culture.</title>
        <authorList>
            <person name="Gilroy R."/>
            <person name="Ravi A."/>
            <person name="Getino M."/>
            <person name="Pursley I."/>
            <person name="Horton D.L."/>
            <person name="Alikhan N.F."/>
            <person name="Baker D."/>
            <person name="Gharbi K."/>
            <person name="Hall N."/>
            <person name="Watson M."/>
            <person name="Adriaenssens E.M."/>
            <person name="Foster-Nyarko E."/>
            <person name="Jarju S."/>
            <person name="Secka A."/>
            <person name="Antonio M."/>
            <person name="Oren A."/>
            <person name="Chaudhuri R.R."/>
            <person name="La Ragione R."/>
            <person name="Hildebrand F."/>
            <person name="Pallen M.J."/>
        </authorList>
    </citation>
    <scope>NUCLEOTIDE SEQUENCE</scope>
    <source>
        <strain evidence="9">B2-22910</strain>
    </source>
</reference>
<dbReference type="GO" id="GO:0044718">
    <property type="term" value="P:siderophore transmembrane transport"/>
    <property type="evidence" value="ECO:0007669"/>
    <property type="project" value="TreeGrafter"/>
</dbReference>